<reference evidence="1 2" key="1">
    <citation type="journal article" date="2013" name="PLoS ONE">
        <title>Predicting the Proteins of Angomonas deanei, Strigomonas culicis and Their Respective Endosymbionts Reveals New Aspects of the Trypanosomatidae Family.</title>
        <authorList>
            <person name="Motta M.C."/>
            <person name="Martins A.C."/>
            <person name="de Souza S.S."/>
            <person name="Catta-Preta C.M."/>
            <person name="Silva R."/>
            <person name="Klein C.C."/>
            <person name="de Almeida L.G."/>
            <person name="de Lima Cunha O."/>
            <person name="Ciapina L.P."/>
            <person name="Brocchi M."/>
            <person name="Colabardini A.C."/>
            <person name="de Araujo Lima B."/>
            <person name="Machado C.R."/>
            <person name="de Almeida Soares C.M."/>
            <person name="Probst C.M."/>
            <person name="de Menezes C.B."/>
            <person name="Thompson C.E."/>
            <person name="Bartholomeu D.C."/>
            <person name="Gradia D.F."/>
            <person name="Pavoni D.P."/>
            <person name="Grisard E.C."/>
            <person name="Fantinatti-Garboggini F."/>
            <person name="Marchini F.K."/>
            <person name="Rodrigues-Luiz G.F."/>
            <person name="Wagner G."/>
            <person name="Goldman G.H."/>
            <person name="Fietto J.L."/>
            <person name="Elias M.C."/>
            <person name="Goldman M.H."/>
            <person name="Sagot M.F."/>
            <person name="Pereira M."/>
            <person name="Stoco P.H."/>
            <person name="de Mendonca-Neto R.P."/>
            <person name="Teixeira S.M."/>
            <person name="Maciel T.E."/>
            <person name="de Oliveira Mendes T.A."/>
            <person name="Urmenyi T.P."/>
            <person name="de Souza W."/>
            <person name="Schenkman S."/>
            <person name="de Vasconcelos A.T."/>
        </authorList>
    </citation>
    <scope>NUCLEOTIDE SEQUENCE [LARGE SCALE GENOMIC DNA]</scope>
</reference>
<dbReference type="InterPro" id="IPR035427">
    <property type="entry name" value="Tim10-like_dom_sf"/>
</dbReference>
<dbReference type="SUPFAM" id="SSF144122">
    <property type="entry name" value="Tim10-like"/>
    <property type="match status" value="1"/>
</dbReference>
<evidence type="ECO:0000313" key="1">
    <source>
        <dbReference type="EMBL" id="EPY32055.1"/>
    </source>
</evidence>
<accession>S9W7S1</accession>
<protein>
    <recommendedName>
        <fullName evidence="3">Tim10-like domain-containing protein</fullName>
    </recommendedName>
</protein>
<gene>
    <name evidence="1" type="ORF">STCU_02999</name>
</gene>
<dbReference type="Proteomes" id="UP000015354">
    <property type="component" value="Unassembled WGS sequence"/>
</dbReference>
<organism evidence="1 2">
    <name type="scientific">Strigomonas culicis</name>
    <dbReference type="NCBI Taxonomy" id="28005"/>
    <lineage>
        <taxon>Eukaryota</taxon>
        <taxon>Discoba</taxon>
        <taxon>Euglenozoa</taxon>
        <taxon>Kinetoplastea</taxon>
        <taxon>Metakinetoplastina</taxon>
        <taxon>Trypanosomatida</taxon>
        <taxon>Trypanosomatidae</taxon>
        <taxon>Strigomonadinae</taxon>
        <taxon>Strigomonas</taxon>
    </lineage>
</organism>
<evidence type="ECO:0008006" key="3">
    <source>
        <dbReference type="Google" id="ProtNLM"/>
    </source>
</evidence>
<dbReference type="OrthoDB" id="268856at2759"/>
<proteinExistence type="predicted"/>
<sequence length="101" mass="11507">MAEAVNQIPGVAQLDLVIASERLYHTTNEGFEFCLDRCMTHYAEDSIPYHYGEKTCLDRCLAKVDGGMRMAVAAKKDFEKKLKAGEMPYQWMRDAEQGKIQ</sequence>
<name>S9W7S1_9TRYP</name>
<evidence type="ECO:0000313" key="2">
    <source>
        <dbReference type="Proteomes" id="UP000015354"/>
    </source>
</evidence>
<dbReference type="EMBL" id="ATMH01002999">
    <property type="protein sequence ID" value="EPY32055.1"/>
    <property type="molecule type" value="Genomic_DNA"/>
</dbReference>
<comment type="caution">
    <text evidence="1">The sequence shown here is derived from an EMBL/GenBank/DDBJ whole genome shotgun (WGS) entry which is preliminary data.</text>
</comment>
<dbReference type="AlphaFoldDB" id="S9W7S1"/>
<keyword evidence="2" id="KW-1185">Reference proteome</keyword>